<evidence type="ECO:0000313" key="2">
    <source>
        <dbReference type="Proteomes" id="UP001234178"/>
    </source>
</evidence>
<reference evidence="1 2" key="1">
    <citation type="journal article" date="2023" name="Nucleic Acids Res.">
        <title>The hologenome of Daphnia magna reveals possible DNA methylation and microbiome-mediated evolution of the host genome.</title>
        <authorList>
            <person name="Chaturvedi A."/>
            <person name="Li X."/>
            <person name="Dhandapani V."/>
            <person name="Marshall H."/>
            <person name="Kissane S."/>
            <person name="Cuenca-Cambronero M."/>
            <person name="Asole G."/>
            <person name="Calvet F."/>
            <person name="Ruiz-Romero M."/>
            <person name="Marangio P."/>
            <person name="Guigo R."/>
            <person name="Rago D."/>
            <person name="Mirbahai L."/>
            <person name="Eastwood N."/>
            <person name="Colbourne J.K."/>
            <person name="Zhou J."/>
            <person name="Mallon E."/>
            <person name="Orsini L."/>
        </authorList>
    </citation>
    <scope>NUCLEOTIDE SEQUENCE [LARGE SCALE GENOMIC DNA]</scope>
    <source>
        <strain evidence="1">LRV0_1</strain>
    </source>
</reference>
<gene>
    <name evidence="1" type="ORF">OUZ56_025252</name>
</gene>
<proteinExistence type="predicted"/>
<dbReference type="Proteomes" id="UP001234178">
    <property type="component" value="Unassembled WGS sequence"/>
</dbReference>
<comment type="caution">
    <text evidence="1">The sequence shown here is derived from an EMBL/GenBank/DDBJ whole genome shotgun (WGS) entry which is preliminary data.</text>
</comment>
<organism evidence="1 2">
    <name type="scientific">Daphnia magna</name>
    <dbReference type="NCBI Taxonomy" id="35525"/>
    <lineage>
        <taxon>Eukaryota</taxon>
        <taxon>Metazoa</taxon>
        <taxon>Ecdysozoa</taxon>
        <taxon>Arthropoda</taxon>
        <taxon>Crustacea</taxon>
        <taxon>Branchiopoda</taxon>
        <taxon>Diplostraca</taxon>
        <taxon>Cladocera</taxon>
        <taxon>Anomopoda</taxon>
        <taxon>Daphniidae</taxon>
        <taxon>Daphnia</taxon>
    </lineage>
</organism>
<protein>
    <submittedName>
        <fullName evidence="1">Uncharacterized protein</fullName>
    </submittedName>
</protein>
<dbReference type="EMBL" id="JAOYFB010000004">
    <property type="protein sequence ID" value="KAK4013007.1"/>
    <property type="molecule type" value="Genomic_DNA"/>
</dbReference>
<sequence length="87" mass="10343">MQSCSRFLEVSSVFGIYLMYCGGRKIIQLTWFIPGLGFFDSGLQFYFTEILEVPDVVLWRWSHMITLEVKWNKENNLFIDFSPTEIY</sequence>
<accession>A0ABQ9ZJA6</accession>
<name>A0ABQ9ZJA6_9CRUS</name>
<evidence type="ECO:0000313" key="1">
    <source>
        <dbReference type="EMBL" id="KAK4013007.1"/>
    </source>
</evidence>
<keyword evidence="2" id="KW-1185">Reference proteome</keyword>